<dbReference type="Proteomes" id="UP000002287">
    <property type="component" value="Plasmid pBVIE05"/>
</dbReference>
<dbReference type="AlphaFoldDB" id="A4JWC4"/>
<proteinExistence type="predicted"/>
<organism evidence="1 2">
    <name type="scientific">Burkholderia vietnamiensis (strain G4 / LMG 22486)</name>
    <name type="common">Burkholderia cepacia (strain R1808)</name>
    <dbReference type="NCBI Taxonomy" id="269482"/>
    <lineage>
        <taxon>Bacteria</taxon>
        <taxon>Pseudomonadati</taxon>
        <taxon>Pseudomonadota</taxon>
        <taxon>Betaproteobacteria</taxon>
        <taxon>Burkholderiales</taxon>
        <taxon>Burkholderiaceae</taxon>
        <taxon>Burkholderia</taxon>
        <taxon>Burkholderia cepacia complex</taxon>
    </lineage>
</organism>
<reference evidence="1 2" key="1">
    <citation type="submission" date="2007-03" db="EMBL/GenBank/DDBJ databases">
        <title>Complete sequence of plasmid pBVIE05 of Burkholderia vietnamiensis G4.</title>
        <authorList>
            <consortium name="US DOE Joint Genome Institute"/>
            <person name="Copeland A."/>
            <person name="Lucas S."/>
            <person name="Lapidus A."/>
            <person name="Barry K."/>
            <person name="Detter J.C."/>
            <person name="Glavina del Rio T."/>
            <person name="Hammon N."/>
            <person name="Israni S."/>
            <person name="Dalin E."/>
            <person name="Tice H."/>
            <person name="Pitluck S."/>
            <person name="Chain P."/>
            <person name="Malfatti S."/>
            <person name="Shin M."/>
            <person name="Vergez L."/>
            <person name="Schmutz J."/>
            <person name="Larimer F."/>
            <person name="Land M."/>
            <person name="Hauser L."/>
            <person name="Kyrpides N."/>
            <person name="Tiedje J."/>
            <person name="Richardson P."/>
        </authorList>
    </citation>
    <scope>NUCLEOTIDE SEQUENCE [LARGE SCALE GENOMIC DNA]</scope>
    <source>
        <strain evidence="2">G4 / LMG 22486</strain>
        <plasmid evidence="1 2">pBVIE05</plasmid>
    </source>
</reference>
<gene>
    <name evidence="1" type="ordered locus">Bcep1808_7707</name>
</gene>
<name>A4JWC4_BURVG</name>
<sequence>MNHRRIVCWLAIDPCALVAAKLAIRENDAQANPLPLVVVAHRLFGDEFIEQAARYLGVPVISASSAKWLSFDMPGDVHVWGVPVEEQRAHADIQSAFPSRSFASVLADRALRREDCIELARRAGFTFAPSPYANAPRAAA</sequence>
<geneLocation type="plasmid" evidence="1 2">
    <name>pBVIE05</name>
</geneLocation>
<protein>
    <submittedName>
        <fullName evidence="1">Uncharacterized protein</fullName>
    </submittedName>
</protein>
<evidence type="ECO:0000313" key="2">
    <source>
        <dbReference type="Proteomes" id="UP000002287"/>
    </source>
</evidence>
<keyword evidence="1" id="KW-0614">Plasmid</keyword>
<accession>A4JWC4</accession>
<dbReference type="KEGG" id="bvi:Bcep1808_7707"/>
<dbReference type="HOGENOM" id="CLU_1831398_0_0_4"/>
<evidence type="ECO:0000313" key="1">
    <source>
        <dbReference type="EMBL" id="ABO60577.1"/>
    </source>
</evidence>
<dbReference type="EMBL" id="CP000621">
    <property type="protein sequence ID" value="ABO60577.1"/>
    <property type="molecule type" value="Genomic_DNA"/>
</dbReference>